<comment type="subcellular location">
    <subcellularLocation>
        <location evidence="1">Nucleus</location>
    </subcellularLocation>
</comment>
<feature type="domain" description="HTH psq-type" evidence="4">
    <location>
        <begin position="17"/>
        <end position="54"/>
    </location>
</feature>
<name>A0ABM1YKR0_AEDAL</name>
<reference evidence="6" key="1">
    <citation type="journal article" date="2015" name="Proc. Natl. Acad. Sci. U.S.A.">
        <title>Genome sequence of the Asian Tiger mosquito, Aedes albopictus, reveals insights into its biology, genetics, and evolution.</title>
        <authorList>
            <person name="Chen X.G."/>
            <person name="Jiang X."/>
            <person name="Gu J."/>
            <person name="Xu M."/>
            <person name="Wu Y."/>
            <person name="Deng Y."/>
            <person name="Zhang C."/>
            <person name="Bonizzoni M."/>
            <person name="Dermauw W."/>
            <person name="Vontas J."/>
            <person name="Armbruster P."/>
            <person name="Huang X."/>
            <person name="Yang Y."/>
            <person name="Zhang H."/>
            <person name="He W."/>
            <person name="Peng H."/>
            <person name="Liu Y."/>
            <person name="Wu K."/>
            <person name="Chen J."/>
            <person name="Lirakis M."/>
            <person name="Topalis P."/>
            <person name="Van Leeuwen T."/>
            <person name="Hall A.B."/>
            <person name="Jiang X."/>
            <person name="Thorpe C."/>
            <person name="Mueller R.L."/>
            <person name="Sun C."/>
            <person name="Waterhouse R.M."/>
            <person name="Yan G."/>
            <person name="Tu Z.J."/>
            <person name="Fang X."/>
            <person name="James A.A."/>
        </authorList>
    </citation>
    <scope>NUCLEOTIDE SEQUENCE [LARGE SCALE GENOMIC DNA]</scope>
    <source>
        <strain evidence="6">Foshan</strain>
    </source>
</reference>
<feature type="domain" description="DDE-1" evidence="3">
    <location>
        <begin position="219"/>
        <end position="354"/>
    </location>
</feature>
<feature type="compositionally biased region" description="Basic and acidic residues" evidence="2">
    <location>
        <begin position="540"/>
        <end position="553"/>
    </location>
</feature>
<sequence>MVRNYIRKTTRRAWTVTQLTGAIRDVRSGQSTNSVCQKYAIPKRTLRRYLEKQGGTKGNVVLPHLGNFVPIFDEEQEDRLVGIIIRMSDCGYGLTSKDVRSLAFQFAETNNITHPFDMEKQHAGLGWFIGFRRRHPNLALRTPEKTSMARSTGFNRAAVNVFYDNLERIYGSSVYSPDRIWNADETGFSTVPNKSSKVLAVKGRRQVGAISSAERGVNTTVMMTVSAAGQYLPPMFIFPRQRMNDALKIGAPAGSIFECNPSGWSTVSTCTKWFDHFLAYARPTAEAPVLLILDGHSSHTKNVEMIEKAARNNVRILSIPPHTSHKLQPLDVSVMGPLKTKYGQAVDRLLRREPGRVVTVYDVATLVNEAFEATATMKNAVAGFRATGIHPFDTGLFSDADFAAATNLIASNRTADKNVQTEAIKPTPSTAAQFITFSMCENNSYMTTQDKPGHDDLIQVNGCELLQFEIPHQERNEPEFGWEVSGDSEFLTVDPNVYYTVEKNGAVTIQRLEATELNELLTLEEQQLDTNRNSVSLIDHAARDGPDTTKVTKFELSPEPVGPAPVARKRKSQKRKGEQSEELTSTAYRERLLKQSAEKEVKNIKKGQRRNKRKKADTNTDTDVLCPSCGVRFSDSIDGRGWMMCLKCRVWYHSECGSNDEMMCEACS</sequence>
<dbReference type="Pfam" id="PF03184">
    <property type="entry name" value="DDE_1"/>
    <property type="match status" value="1"/>
</dbReference>
<dbReference type="InterPro" id="IPR004875">
    <property type="entry name" value="DDE_SF_endonuclease_dom"/>
</dbReference>
<dbReference type="SUPFAM" id="SSF57903">
    <property type="entry name" value="FYVE/PHD zinc finger"/>
    <property type="match status" value="1"/>
</dbReference>
<reference evidence="5" key="2">
    <citation type="submission" date="2025-05" db="UniProtKB">
        <authorList>
            <consortium name="EnsemblMetazoa"/>
        </authorList>
    </citation>
    <scope>IDENTIFICATION</scope>
    <source>
        <strain evidence="5">Foshan</strain>
    </source>
</reference>
<feature type="region of interest" description="Disordered" evidence="2">
    <location>
        <begin position="598"/>
        <end position="619"/>
    </location>
</feature>
<feature type="compositionally biased region" description="Basic residues" evidence="2">
    <location>
        <begin position="604"/>
        <end position="615"/>
    </location>
</feature>
<evidence type="ECO:0008006" key="7">
    <source>
        <dbReference type="Google" id="ProtNLM"/>
    </source>
</evidence>
<dbReference type="InterPro" id="IPR050863">
    <property type="entry name" value="CenT-Element_Derived"/>
</dbReference>
<evidence type="ECO:0000313" key="6">
    <source>
        <dbReference type="Proteomes" id="UP000069940"/>
    </source>
</evidence>
<evidence type="ECO:0000313" key="5">
    <source>
        <dbReference type="EnsemblMetazoa" id="AALFPA23_010040.P13951"/>
    </source>
</evidence>
<dbReference type="Pfam" id="PF05225">
    <property type="entry name" value="HTH_psq"/>
    <property type="match status" value="1"/>
</dbReference>
<dbReference type="InterPro" id="IPR007889">
    <property type="entry name" value="HTH_Psq"/>
</dbReference>
<dbReference type="EnsemblMetazoa" id="AALFPA23_010040.R13951">
    <property type="protein sequence ID" value="AALFPA23_010040.P13951"/>
    <property type="gene ID" value="AALFPA23_010040"/>
</dbReference>
<dbReference type="InterPro" id="IPR009057">
    <property type="entry name" value="Homeodomain-like_sf"/>
</dbReference>
<feature type="region of interest" description="Disordered" evidence="2">
    <location>
        <begin position="534"/>
        <end position="586"/>
    </location>
</feature>
<dbReference type="PANTHER" id="PTHR19303">
    <property type="entry name" value="TRANSPOSON"/>
    <property type="match status" value="1"/>
</dbReference>
<protein>
    <recommendedName>
        <fullName evidence="7">DDE-1 domain-containing protein</fullName>
    </recommendedName>
</protein>
<dbReference type="CDD" id="cd15489">
    <property type="entry name" value="PHD_SF"/>
    <property type="match status" value="1"/>
</dbReference>
<dbReference type="GeneID" id="134291361"/>
<evidence type="ECO:0000256" key="2">
    <source>
        <dbReference type="SAM" id="MobiDB-lite"/>
    </source>
</evidence>
<dbReference type="PANTHER" id="PTHR19303:SF74">
    <property type="entry name" value="POGO TRANSPOSABLE ELEMENT WITH KRAB DOMAIN"/>
    <property type="match status" value="1"/>
</dbReference>
<organism evidence="5 6">
    <name type="scientific">Aedes albopictus</name>
    <name type="common">Asian tiger mosquito</name>
    <name type="synonym">Stegomyia albopicta</name>
    <dbReference type="NCBI Taxonomy" id="7160"/>
    <lineage>
        <taxon>Eukaryota</taxon>
        <taxon>Metazoa</taxon>
        <taxon>Ecdysozoa</taxon>
        <taxon>Arthropoda</taxon>
        <taxon>Hexapoda</taxon>
        <taxon>Insecta</taxon>
        <taxon>Pterygota</taxon>
        <taxon>Neoptera</taxon>
        <taxon>Endopterygota</taxon>
        <taxon>Diptera</taxon>
        <taxon>Nematocera</taxon>
        <taxon>Culicoidea</taxon>
        <taxon>Culicidae</taxon>
        <taxon>Culicinae</taxon>
        <taxon>Aedini</taxon>
        <taxon>Aedes</taxon>
        <taxon>Stegomyia</taxon>
    </lineage>
</organism>
<keyword evidence="6" id="KW-1185">Reference proteome</keyword>
<dbReference type="RefSeq" id="XP_062714993.1">
    <property type="nucleotide sequence ID" value="XM_062859009.1"/>
</dbReference>
<evidence type="ECO:0000259" key="4">
    <source>
        <dbReference type="Pfam" id="PF05225"/>
    </source>
</evidence>
<dbReference type="InterPro" id="IPR011011">
    <property type="entry name" value="Znf_FYVE_PHD"/>
</dbReference>
<dbReference type="SUPFAM" id="SSF46689">
    <property type="entry name" value="Homeodomain-like"/>
    <property type="match status" value="1"/>
</dbReference>
<dbReference type="Proteomes" id="UP000069940">
    <property type="component" value="Unassembled WGS sequence"/>
</dbReference>
<accession>A0ABM1YKR0</accession>
<evidence type="ECO:0000256" key="1">
    <source>
        <dbReference type="ARBA" id="ARBA00004123"/>
    </source>
</evidence>
<proteinExistence type="predicted"/>
<evidence type="ECO:0000259" key="3">
    <source>
        <dbReference type="Pfam" id="PF03184"/>
    </source>
</evidence>